<feature type="compositionally biased region" description="Acidic residues" evidence="1">
    <location>
        <begin position="415"/>
        <end position="428"/>
    </location>
</feature>
<evidence type="ECO:0000256" key="1">
    <source>
        <dbReference type="SAM" id="MobiDB-lite"/>
    </source>
</evidence>
<dbReference type="GO" id="GO:0035267">
    <property type="term" value="C:NuA4 histone acetyltransferase complex"/>
    <property type="evidence" value="ECO:0007669"/>
    <property type="project" value="InterPro"/>
</dbReference>
<feature type="region of interest" description="Disordered" evidence="1">
    <location>
        <begin position="237"/>
        <end position="256"/>
    </location>
</feature>
<feature type="compositionally biased region" description="Basic and acidic residues" evidence="1">
    <location>
        <begin position="504"/>
        <end position="513"/>
    </location>
</feature>
<gene>
    <name evidence="2" type="ORF">L596_018821</name>
</gene>
<evidence type="ECO:0000313" key="3">
    <source>
        <dbReference type="Proteomes" id="UP000298663"/>
    </source>
</evidence>
<reference evidence="2 3" key="1">
    <citation type="journal article" date="2015" name="Genome Biol.">
        <title>Comparative genomics of Steinernema reveals deeply conserved gene regulatory networks.</title>
        <authorList>
            <person name="Dillman A.R."/>
            <person name="Macchietto M."/>
            <person name="Porter C.F."/>
            <person name="Rogers A."/>
            <person name="Williams B."/>
            <person name="Antoshechkin I."/>
            <person name="Lee M.M."/>
            <person name="Goodwin Z."/>
            <person name="Lu X."/>
            <person name="Lewis E.E."/>
            <person name="Goodrich-Blair H."/>
            <person name="Stock S.P."/>
            <person name="Adams B.J."/>
            <person name="Sternberg P.W."/>
            <person name="Mortazavi A."/>
        </authorList>
    </citation>
    <scope>NUCLEOTIDE SEQUENCE [LARGE SCALE GENOMIC DNA]</scope>
    <source>
        <strain evidence="2 3">ALL</strain>
    </source>
</reference>
<reference evidence="2 3" key="2">
    <citation type="journal article" date="2019" name="G3 (Bethesda)">
        <title>Hybrid Assembly of the Genome of the Entomopathogenic Nematode Steinernema carpocapsae Identifies the X-Chromosome.</title>
        <authorList>
            <person name="Serra L."/>
            <person name="Macchietto M."/>
            <person name="Macias-Munoz A."/>
            <person name="McGill C.J."/>
            <person name="Rodriguez I.M."/>
            <person name="Rodriguez B."/>
            <person name="Murad R."/>
            <person name="Mortazavi A."/>
        </authorList>
    </citation>
    <scope>NUCLEOTIDE SEQUENCE [LARGE SCALE GENOMIC DNA]</scope>
    <source>
        <strain evidence="2 3">ALL</strain>
    </source>
</reference>
<feature type="region of interest" description="Disordered" evidence="1">
    <location>
        <begin position="408"/>
        <end position="440"/>
    </location>
</feature>
<dbReference type="GO" id="GO:0006357">
    <property type="term" value="P:regulation of transcription by RNA polymerase II"/>
    <property type="evidence" value="ECO:0007669"/>
    <property type="project" value="InterPro"/>
</dbReference>
<dbReference type="AlphaFoldDB" id="A0A4U5N6H9"/>
<dbReference type="InterPro" id="IPR024943">
    <property type="entry name" value="Enhancer_polycomb"/>
</dbReference>
<dbReference type="Proteomes" id="UP000298663">
    <property type="component" value="Unassembled WGS sequence"/>
</dbReference>
<dbReference type="STRING" id="34508.A0A4U5N6H9"/>
<keyword evidence="3" id="KW-1185">Reference proteome</keyword>
<organism evidence="2 3">
    <name type="scientific">Steinernema carpocapsae</name>
    <name type="common">Entomopathogenic nematode</name>
    <dbReference type="NCBI Taxonomy" id="34508"/>
    <lineage>
        <taxon>Eukaryota</taxon>
        <taxon>Metazoa</taxon>
        <taxon>Ecdysozoa</taxon>
        <taxon>Nematoda</taxon>
        <taxon>Chromadorea</taxon>
        <taxon>Rhabditida</taxon>
        <taxon>Tylenchina</taxon>
        <taxon>Panagrolaimomorpha</taxon>
        <taxon>Strongyloidoidea</taxon>
        <taxon>Steinernematidae</taxon>
        <taxon>Steinernema</taxon>
    </lineage>
</organism>
<comment type="caution">
    <text evidence="2">The sequence shown here is derived from an EMBL/GenBank/DDBJ whole genome shotgun (WGS) entry which is preliminary data.</text>
</comment>
<evidence type="ECO:0008006" key="4">
    <source>
        <dbReference type="Google" id="ProtNLM"/>
    </source>
</evidence>
<name>A0A4U5N6H9_STECR</name>
<dbReference type="PANTHER" id="PTHR14898">
    <property type="entry name" value="ENHANCER OF POLYCOMB"/>
    <property type="match status" value="1"/>
</dbReference>
<sequence>MESHLQEAILARQHHTAGIAVENHVIPTPQVGASSTPWYQKTYPSREKPGNLIRLQGVFGFDEELPEYDLDSHDEEWLAKKPYIDPTEFEQIVQILEEHSSETEICQPSAAKSLLSKFDEVNANDVYDYWLQKRKINAENNRCPLILHLRTEPRISSTGNNHYIAFRKRAEKMQTRKNRKNDEETFEKILKLRHDMRKATTLFDMIRQRERTKFALLDVHEKTFAAKLELEELALQSAQESPKNAESVKVKSPRKRRKRLTIKSEYDPVTKSCLKKNDDAWNDIYSMSFDPTPAVPSTSTSDNSKAADITTNSELDGKYEFTRRKGCVYRSPLTLTRTGDGSLPEYCAPSRNQRFYETTVNGRKQFARVRVGRGGRRMLDVCENDSLNAPSVFGFSDPIFVDTSRSYRARTPRSDEEDGPSFVSEEGEEVARDEDSSEVEMSTYLDDSSLRRWVQKEPECFITVGTERRVPVVPVKSPESEKDFFQKPPTTTSRESAAVEEPMDYEHESSENVEIRPSLARLAHPQEANRELQVPALTTLGRVKPVPISCPISPSGSSVVATGSPPEQSVEIQSTKLSSANFDVVPSIKTRRSESALTLVVKSDDRHLIANGFLPQVDISTTVTALARPFR</sequence>
<dbReference type="EMBL" id="AZBU02000005">
    <property type="protein sequence ID" value="TKR77932.1"/>
    <property type="molecule type" value="Genomic_DNA"/>
</dbReference>
<feature type="region of interest" description="Disordered" evidence="1">
    <location>
        <begin position="480"/>
        <end position="513"/>
    </location>
</feature>
<dbReference type="OrthoDB" id="435275at2759"/>
<accession>A0A4U5N6H9</accession>
<proteinExistence type="predicted"/>
<protein>
    <recommendedName>
        <fullName evidence="4">Enhancer of polycomb-like protein</fullName>
    </recommendedName>
</protein>
<evidence type="ECO:0000313" key="2">
    <source>
        <dbReference type="EMBL" id="TKR77932.1"/>
    </source>
</evidence>